<reference evidence="3 4" key="1">
    <citation type="submission" date="2023-02" db="EMBL/GenBank/DDBJ databases">
        <title>LHISI_Scaffold_Assembly.</title>
        <authorList>
            <person name="Stuart O.P."/>
            <person name="Cleave R."/>
            <person name="Magrath M.J.L."/>
            <person name="Mikheyev A.S."/>
        </authorList>
    </citation>
    <scope>NUCLEOTIDE SEQUENCE [LARGE SCALE GENOMIC DNA]</scope>
    <source>
        <strain evidence="3">Daus_M_001</strain>
        <tissue evidence="3">Leg muscle</tissue>
    </source>
</reference>
<name>A0ABQ9GXA4_9NEOP</name>
<feature type="domain" description="Reverse transcriptase" evidence="2">
    <location>
        <begin position="144"/>
        <end position="233"/>
    </location>
</feature>
<organism evidence="3 4">
    <name type="scientific">Dryococelus australis</name>
    <dbReference type="NCBI Taxonomy" id="614101"/>
    <lineage>
        <taxon>Eukaryota</taxon>
        <taxon>Metazoa</taxon>
        <taxon>Ecdysozoa</taxon>
        <taxon>Arthropoda</taxon>
        <taxon>Hexapoda</taxon>
        <taxon>Insecta</taxon>
        <taxon>Pterygota</taxon>
        <taxon>Neoptera</taxon>
        <taxon>Polyneoptera</taxon>
        <taxon>Phasmatodea</taxon>
        <taxon>Verophasmatodea</taxon>
        <taxon>Anareolatae</taxon>
        <taxon>Phasmatidae</taxon>
        <taxon>Eurycanthinae</taxon>
        <taxon>Dryococelus</taxon>
    </lineage>
</organism>
<feature type="transmembrane region" description="Helical" evidence="1">
    <location>
        <begin position="145"/>
        <end position="166"/>
    </location>
</feature>
<gene>
    <name evidence="3" type="ORF">PR048_021116</name>
</gene>
<keyword evidence="1" id="KW-0812">Transmembrane</keyword>
<protein>
    <recommendedName>
        <fullName evidence="2">Reverse transcriptase domain-containing protein</fullName>
    </recommendedName>
</protein>
<dbReference type="InterPro" id="IPR043502">
    <property type="entry name" value="DNA/RNA_pol_sf"/>
</dbReference>
<dbReference type="Proteomes" id="UP001159363">
    <property type="component" value="Chromosome 7"/>
</dbReference>
<dbReference type="SUPFAM" id="SSF56672">
    <property type="entry name" value="DNA/RNA polymerases"/>
    <property type="match status" value="1"/>
</dbReference>
<evidence type="ECO:0000259" key="2">
    <source>
        <dbReference type="Pfam" id="PF00078"/>
    </source>
</evidence>
<dbReference type="InterPro" id="IPR043128">
    <property type="entry name" value="Rev_trsase/Diguanyl_cyclase"/>
</dbReference>
<dbReference type="InterPro" id="IPR000477">
    <property type="entry name" value="RT_dom"/>
</dbReference>
<dbReference type="Gene3D" id="3.30.70.270">
    <property type="match status" value="1"/>
</dbReference>
<comment type="caution">
    <text evidence="3">The sequence shown here is derived from an EMBL/GenBank/DDBJ whole genome shotgun (WGS) entry which is preliminary data.</text>
</comment>
<dbReference type="EMBL" id="JARBHB010000008">
    <property type="protein sequence ID" value="KAJ8876669.1"/>
    <property type="molecule type" value="Genomic_DNA"/>
</dbReference>
<dbReference type="Pfam" id="PF00078">
    <property type="entry name" value="RVT_1"/>
    <property type="match status" value="1"/>
</dbReference>
<sequence length="248" mass="28277">MVFRERWLLQYSQQPRVGRRKFTYSGGHTSSATVRMNVILGMKRSGDPTDHIKTLYTTTGNSRRKSHMRKSLVGLPGIKTGPSWWNGIRVEVTMRRGLHAWVALSLPALLILRHGKCVTADGCLKVIQELTRVGFIAKPAGLYKFVPVFTVYLQGIILGPVLFYLFTNDKPRPLNWQAQLGLYVDDITVYTRSAKAHTAVQYAQTHFKKLENDLRQWRIEINVGKCEHVMENTRQLAIVNTLPGKYPL</sequence>
<keyword evidence="1" id="KW-0472">Membrane</keyword>
<keyword evidence="4" id="KW-1185">Reference proteome</keyword>
<evidence type="ECO:0000256" key="1">
    <source>
        <dbReference type="SAM" id="Phobius"/>
    </source>
</evidence>
<keyword evidence="1" id="KW-1133">Transmembrane helix</keyword>
<evidence type="ECO:0000313" key="3">
    <source>
        <dbReference type="EMBL" id="KAJ8876669.1"/>
    </source>
</evidence>
<proteinExistence type="predicted"/>
<accession>A0ABQ9GXA4</accession>
<evidence type="ECO:0000313" key="4">
    <source>
        <dbReference type="Proteomes" id="UP001159363"/>
    </source>
</evidence>